<reference evidence="5" key="2">
    <citation type="submission" date="2025-08" db="UniProtKB">
        <authorList>
            <consortium name="RefSeq"/>
        </authorList>
    </citation>
    <scope>IDENTIFICATION</scope>
    <source>
        <tissue evidence="5">Whole plant</tissue>
    </source>
</reference>
<accession>A0A6P5MH15</accession>
<feature type="region of interest" description="Disordered" evidence="1">
    <location>
        <begin position="410"/>
        <end position="433"/>
    </location>
</feature>
<evidence type="ECO:0000259" key="3">
    <source>
        <dbReference type="Pfam" id="PF13960"/>
    </source>
</evidence>
<dbReference type="PANTHER" id="PTHR48258:SF8">
    <property type="entry name" value="DUF4216 DOMAIN-CONTAINING PROTEIN"/>
    <property type="match status" value="1"/>
</dbReference>
<protein>
    <submittedName>
        <fullName evidence="5">Uncharacterized protein LOC110273493</fullName>
    </submittedName>
</protein>
<dbReference type="KEGG" id="adu:110273493"/>
<name>A0A6P5MH15_ARADU</name>
<keyword evidence="4" id="KW-1185">Reference proteome</keyword>
<dbReference type="RefSeq" id="XP_020982271.1">
    <property type="nucleotide sequence ID" value="XM_021126612.1"/>
</dbReference>
<dbReference type="GeneID" id="110273493"/>
<evidence type="ECO:0000313" key="4">
    <source>
        <dbReference type="Proteomes" id="UP000515211"/>
    </source>
</evidence>
<feature type="domain" description="DUF4216" evidence="2">
    <location>
        <begin position="283"/>
        <end position="343"/>
    </location>
</feature>
<dbReference type="Pfam" id="PF13952">
    <property type="entry name" value="DUF4216"/>
    <property type="match status" value="1"/>
</dbReference>
<dbReference type="Pfam" id="PF13960">
    <property type="entry name" value="DUF4218"/>
    <property type="match status" value="1"/>
</dbReference>
<reference evidence="4" key="1">
    <citation type="journal article" date="2016" name="Nat. Genet.">
        <title>The genome sequences of Arachis duranensis and Arachis ipaensis, the diploid ancestors of cultivated peanut.</title>
        <authorList>
            <person name="Bertioli D.J."/>
            <person name="Cannon S.B."/>
            <person name="Froenicke L."/>
            <person name="Huang G."/>
            <person name="Farmer A.D."/>
            <person name="Cannon E.K."/>
            <person name="Liu X."/>
            <person name="Gao D."/>
            <person name="Clevenger J."/>
            <person name="Dash S."/>
            <person name="Ren L."/>
            <person name="Moretzsohn M.C."/>
            <person name="Shirasawa K."/>
            <person name="Huang W."/>
            <person name="Vidigal B."/>
            <person name="Abernathy B."/>
            <person name="Chu Y."/>
            <person name="Niederhuth C.E."/>
            <person name="Umale P."/>
            <person name="Araujo A.C."/>
            <person name="Kozik A."/>
            <person name="Kim K.D."/>
            <person name="Burow M.D."/>
            <person name="Varshney R.K."/>
            <person name="Wang X."/>
            <person name="Zhang X."/>
            <person name="Barkley N."/>
            <person name="Guimaraes P.M."/>
            <person name="Isobe S."/>
            <person name="Guo B."/>
            <person name="Liao B."/>
            <person name="Stalker H.T."/>
            <person name="Schmitz R.J."/>
            <person name="Scheffler B.E."/>
            <person name="Leal-Bertioli S.C."/>
            <person name="Xun X."/>
            <person name="Jackson S.A."/>
            <person name="Michelmore R."/>
            <person name="Ozias-Akins P."/>
        </authorList>
    </citation>
    <scope>NUCLEOTIDE SEQUENCE [LARGE SCALE GENOMIC DNA]</scope>
    <source>
        <strain evidence="4">cv. V14167</strain>
    </source>
</reference>
<dbReference type="Proteomes" id="UP000515211">
    <property type="component" value="Chromosome 7"/>
</dbReference>
<evidence type="ECO:0000256" key="1">
    <source>
        <dbReference type="SAM" id="MobiDB-lite"/>
    </source>
</evidence>
<dbReference type="AlphaFoldDB" id="A0A6P5MH15"/>
<evidence type="ECO:0000313" key="5">
    <source>
        <dbReference type="RefSeq" id="XP_020982271.1"/>
    </source>
</evidence>
<gene>
    <name evidence="5" type="primary">LOC110273493</name>
</gene>
<sequence length="433" mass="50027">MTAAEKIIFCSVLKGAKLPDNSGSNIARCVQQTEKKISGYKTHDAHFMLHYLLQVPIKSILPDHVAIALVRLCSFFRRICQKVISLDEVVNLEAEIAETLCQLERIFPPSFFDIMVHLPIHLANEVRLGGPVQYRWMYPVERYMCTLKSYVRNRSRSEGSIAEGYLANECINFCSRYLHEDSRQDSTESLETMMSVFQMSCELRDVPGWAKGLARGPNRVAKRFSGYVINGYRFHTRHRDARRKTQNSGVTLEALTPSFATVKDKNPIEAKVTYYGRIVDMFELDYYGQFKVVLFKCEWYTVAKDNFGLSYVYFSKKCYQEEPFVLAFQVNQCFYVQDSYVSDKHYVMKTIPRDLFRISDDLESDSPIIYAREPCEPEVIPSLPNDNGEVDLVRNDLRATIIDVAPNMFAKQRGEEDEESEYEYMEDSDSETS</sequence>
<dbReference type="InterPro" id="IPR025312">
    <property type="entry name" value="DUF4216"/>
</dbReference>
<dbReference type="PANTHER" id="PTHR48258">
    <property type="entry name" value="DUF4218 DOMAIN-CONTAINING PROTEIN-RELATED"/>
    <property type="match status" value="1"/>
</dbReference>
<proteinExistence type="predicted"/>
<evidence type="ECO:0000259" key="2">
    <source>
        <dbReference type="Pfam" id="PF13952"/>
    </source>
</evidence>
<feature type="compositionally biased region" description="Acidic residues" evidence="1">
    <location>
        <begin position="415"/>
        <end position="433"/>
    </location>
</feature>
<feature type="domain" description="DUF4218" evidence="3">
    <location>
        <begin position="79"/>
        <end position="180"/>
    </location>
</feature>
<organism evidence="4 5">
    <name type="scientific">Arachis duranensis</name>
    <name type="common">Wild peanut</name>
    <dbReference type="NCBI Taxonomy" id="130453"/>
    <lineage>
        <taxon>Eukaryota</taxon>
        <taxon>Viridiplantae</taxon>
        <taxon>Streptophyta</taxon>
        <taxon>Embryophyta</taxon>
        <taxon>Tracheophyta</taxon>
        <taxon>Spermatophyta</taxon>
        <taxon>Magnoliopsida</taxon>
        <taxon>eudicotyledons</taxon>
        <taxon>Gunneridae</taxon>
        <taxon>Pentapetalae</taxon>
        <taxon>rosids</taxon>
        <taxon>fabids</taxon>
        <taxon>Fabales</taxon>
        <taxon>Fabaceae</taxon>
        <taxon>Papilionoideae</taxon>
        <taxon>50 kb inversion clade</taxon>
        <taxon>dalbergioids sensu lato</taxon>
        <taxon>Dalbergieae</taxon>
        <taxon>Pterocarpus clade</taxon>
        <taxon>Arachis</taxon>
    </lineage>
</organism>
<dbReference type="InterPro" id="IPR025452">
    <property type="entry name" value="DUF4218"/>
</dbReference>